<dbReference type="InterPro" id="IPR052775">
    <property type="entry name" value="IUN_hydrolase"/>
</dbReference>
<dbReference type="EMBL" id="JAHXZJ010001492">
    <property type="protein sequence ID" value="KAH0552658.1"/>
    <property type="molecule type" value="Genomic_DNA"/>
</dbReference>
<proteinExistence type="inferred from homology"/>
<sequence length="317" mass="35506">MMFKKKVIVDCDGGTDDAVSLVILLNAHKQNLIELTAITCVAGNTDIENVVKNVFRILELCEIDVPVYKGANSSLISIESVLVKAADFKYHGNDGFGDVLQKEVNISNLKKEHAVIALQKIITDHPDQVSVVCLGPLTNIALAVKIYPEILDSVKDFYVMGGNSTGLGNTTSQAEFNFYADPESVHMFLQSNTKPLWIFPWETCLKTYIPMDWRDEISSKAGSREKIKLITEIEDGAYKNKDKREYYCPCDGFCAAAVVNSSVIKRYEECHMDVELHGIKTRGQSVIDHLKDNKPNVLLVNEIDVEEFKTIMFQAFQ</sequence>
<organism evidence="3 4">
    <name type="scientific">Cotesia glomerata</name>
    <name type="common">Lepidopteran parasitic wasp</name>
    <name type="synonym">Apanteles glomeratus</name>
    <dbReference type="NCBI Taxonomy" id="32391"/>
    <lineage>
        <taxon>Eukaryota</taxon>
        <taxon>Metazoa</taxon>
        <taxon>Ecdysozoa</taxon>
        <taxon>Arthropoda</taxon>
        <taxon>Hexapoda</taxon>
        <taxon>Insecta</taxon>
        <taxon>Pterygota</taxon>
        <taxon>Neoptera</taxon>
        <taxon>Endopterygota</taxon>
        <taxon>Hymenoptera</taxon>
        <taxon>Apocrita</taxon>
        <taxon>Ichneumonoidea</taxon>
        <taxon>Braconidae</taxon>
        <taxon>Microgastrinae</taxon>
        <taxon>Cotesia</taxon>
    </lineage>
</organism>
<evidence type="ECO:0000256" key="1">
    <source>
        <dbReference type="ARBA" id="ARBA00009176"/>
    </source>
</evidence>
<comment type="caution">
    <text evidence="3">The sequence shown here is derived from an EMBL/GenBank/DDBJ whole genome shotgun (WGS) entry which is preliminary data.</text>
</comment>
<dbReference type="InterPro" id="IPR036452">
    <property type="entry name" value="Ribo_hydro-like"/>
</dbReference>
<dbReference type="Proteomes" id="UP000826195">
    <property type="component" value="Unassembled WGS sequence"/>
</dbReference>
<dbReference type="PANTHER" id="PTHR46190:SF1">
    <property type="entry name" value="SI:CH211-201H21.5"/>
    <property type="match status" value="1"/>
</dbReference>
<dbReference type="InterPro" id="IPR001910">
    <property type="entry name" value="Inosine/uridine_hydrolase_dom"/>
</dbReference>
<dbReference type="Gene3D" id="3.90.245.10">
    <property type="entry name" value="Ribonucleoside hydrolase-like"/>
    <property type="match status" value="1"/>
</dbReference>
<dbReference type="AlphaFoldDB" id="A0AAV7IHY2"/>
<dbReference type="CDD" id="cd02649">
    <property type="entry name" value="nuc_hydro_CeIAG"/>
    <property type="match status" value="1"/>
</dbReference>
<protein>
    <recommendedName>
        <fullName evidence="2">Inosine/uridine-preferring nucleoside hydrolase domain-containing protein</fullName>
    </recommendedName>
</protein>
<name>A0AAV7IHY2_COTGL</name>
<dbReference type="PANTHER" id="PTHR46190">
    <property type="entry name" value="SI:CH211-201H21.5-RELATED"/>
    <property type="match status" value="1"/>
</dbReference>
<dbReference type="Pfam" id="PF01156">
    <property type="entry name" value="IU_nuc_hydro"/>
    <property type="match status" value="1"/>
</dbReference>
<gene>
    <name evidence="3" type="ORF">KQX54_013816</name>
</gene>
<keyword evidence="4" id="KW-1185">Reference proteome</keyword>
<evidence type="ECO:0000259" key="2">
    <source>
        <dbReference type="Pfam" id="PF01156"/>
    </source>
</evidence>
<evidence type="ECO:0000313" key="3">
    <source>
        <dbReference type="EMBL" id="KAH0552658.1"/>
    </source>
</evidence>
<accession>A0AAV7IHY2</accession>
<feature type="domain" description="Inosine/uridine-preferring nucleoside hydrolase" evidence="2">
    <location>
        <begin position="7"/>
        <end position="309"/>
    </location>
</feature>
<evidence type="ECO:0000313" key="4">
    <source>
        <dbReference type="Proteomes" id="UP000826195"/>
    </source>
</evidence>
<dbReference type="GO" id="GO:0016799">
    <property type="term" value="F:hydrolase activity, hydrolyzing N-glycosyl compounds"/>
    <property type="evidence" value="ECO:0007669"/>
    <property type="project" value="InterPro"/>
</dbReference>
<reference evidence="3 4" key="1">
    <citation type="journal article" date="2021" name="J. Hered.">
        <title>A chromosome-level genome assembly of the parasitoid wasp, Cotesia glomerata (Hymenoptera: Braconidae).</title>
        <authorList>
            <person name="Pinto B.J."/>
            <person name="Weis J.J."/>
            <person name="Gamble T."/>
            <person name="Ode P.J."/>
            <person name="Paul R."/>
            <person name="Zaspel J.M."/>
        </authorList>
    </citation>
    <scope>NUCLEOTIDE SEQUENCE [LARGE SCALE GENOMIC DNA]</scope>
    <source>
        <strain evidence="3">CgM1</strain>
    </source>
</reference>
<comment type="similarity">
    <text evidence="1">Belongs to the IUNH family.</text>
</comment>
<dbReference type="SUPFAM" id="SSF53590">
    <property type="entry name" value="Nucleoside hydrolase"/>
    <property type="match status" value="1"/>
</dbReference>